<dbReference type="InterPro" id="IPR001257">
    <property type="entry name" value="Parvovirus_NS1_helicase"/>
</dbReference>
<dbReference type="Proteomes" id="UP000324629">
    <property type="component" value="Unassembled WGS sequence"/>
</dbReference>
<comment type="caution">
    <text evidence="2">The sequence shown here is derived from an EMBL/GenBank/DDBJ whole genome shotgun (WGS) entry which is preliminary data.</text>
</comment>
<keyword evidence="3" id="KW-1185">Reference proteome</keyword>
<proteinExistence type="predicted"/>
<dbReference type="SUPFAM" id="SSF52540">
    <property type="entry name" value="P-loop containing nucleoside triphosphate hydrolases"/>
    <property type="match status" value="1"/>
</dbReference>
<accession>A0A5J4NDD7</accession>
<evidence type="ECO:0000313" key="3">
    <source>
        <dbReference type="Proteomes" id="UP000324629"/>
    </source>
</evidence>
<dbReference type="EMBL" id="QNGE01003874">
    <property type="protein sequence ID" value="KAA3673505.1"/>
    <property type="molecule type" value="Genomic_DNA"/>
</dbReference>
<feature type="non-terminal residue" evidence="2">
    <location>
        <position position="1"/>
    </location>
</feature>
<gene>
    <name evidence="2" type="ORF">DEA37_0009682</name>
</gene>
<protein>
    <recommendedName>
        <fullName evidence="1">Parvovirus non-structural protein 1 helicase domain-containing protein</fullName>
    </recommendedName>
</protein>
<feature type="domain" description="Parvovirus non-structural protein 1 helicase" evidence="1">
    <location>
        <begin position="7"/>
        <end position="109"/>
    </location>
</feature>
<dbReference type="Gene3D" id="3.40.50.300">
    <property type="entry name" value="P-loop containing nucleotide triphosphate hydrolases"/>
    <property type="match status" value="1"/>
</dbReference>
<dbReference type="Pfam" id="PF01057">
    <property type="entry name" value="Parvo_NS1"/>
    <property type="match status" value="1"/>
</dbReference>
<dbReference type="InterPro" id="IPR027417">
    <property type="entry name" value="P-loop_NTPase"/>
</dbReference>
<dbReference type="GO" id="GO:0019079">
    <property type="term" value="P:viral genome replication"/>
    <property type="evidence" value="ECO:0007669"/>
    <property type="project" value="InterPro"/>
</dbReference>
<evidence type="ECO:0000259" key="1">
    <source>
        <dbReference type="Pfam" id="PF01057"/>
    </source>
</evidence>
<sequence length="109" mass="12662">TTQHPRDTTQREQWLDKLLSANQVDITTFLSTLTTIMNKRGSRRNAFVREGPATTGKSLMLKLINRNYRYRTVQRSGDHSQFFLMNLLRKSLAFMEGPKITTLPVNDFK</sequence>
<evidence type="ECO:0000313" key="2">
    <source>
        <dbReference type="EMBL" id="KAA3673505.1"/>
    </source>
</evidence>
<organism evidence="2 3">
    <name type="scientific">Paragonimus westermani</name>
    <dbReference type="NCBI Taxonomy" id="34504"/>
    <lineage>
        <taxon>Eukaryota</taxon>
        <taxon>Metazoa</taxon>
        <taxon>Spiralia</taxon>
        <taxon>Lophotrochozoa</taxon>
        <taxon>Platyhelminthes</taxon>
        <taxon>Trematoda</taxon>
        <taxon>Digenea</taxon>
        <taxon>Plagiorchiida</taxon>
        <taxon>Troglotremata</taxon>
        <taxon>Troglotrematidae</taxon>
        <taxon>Paragonimus</taxon>
    </lineage>
</organism>
<name>A0A5J4NDD7_9TREM</name>
<dbReference type="AlphaFoldDB" id="A0A5J4NDD7"/>
<reference evidence="2 3" key="1">
    <citation type="journal article" date="2019" name="Gigascience">
        <title>Whole-genome sequence of the oriental lung fluke Paragonimus westermani.</title>
        <authorList>
            <person name="Oey H."/>
            <person name="Zakrzewski M."/>
            <person name="Narain K."/>
            <person name="Devi K.R."/>
            <person name="Agatsuma T."/>
            <person name="Nawaratna S."/>
            <person name="Gobert G.N."/>
            <person name="Jones M.K."/>
            <person name="Ragan M.A."/>
            <person name="McManus D.P."/>
            <person name="Krause L."/>
        </authorList>
    </citation>
    <scope>NUCLEOTIDE SEQUENCE [LARGE SCALE GENOMIC DNA]</scope>
    <source>
        <strain evidence="2 3">IND2009</strain>
    </source>
</reference>